<dbReference type="SUPFAM" id="SSF46689">
    <property type="entry name" value="Homeodomain-like"/>
    <property type="match status" value="2"/>
</dbReference>
<dbReference type="SUPFAM" id="SSF52172">
    <property type="entry name" value="CheY-like"/>
    <property type="match status" value="1"/>
</dbReference>
<dbReference type="InterPro" id="IPR001789">
    <property type="entry name" value="Sig_transdc_resp-reg_receiver"/>
</dbReference>
<dbReference type="PANTHER" id="PTHR42713">
    <property type="entry name" value="HISTIDINE KINASE-RELATED"/>
    <property type="match status" value="1"/>
</dbReference>
<dbReference type="GO" id="GO:0003700">
    <property type="term" value="F:DNA-binding transcription factor activity"/>
    <property type="evidence" value="ECO:0007669"/>
    <property type="project" value="InterPro"/>
</dbReference>
<organism evidence="8 9">
    <name type="scientific">Paenibacillus naphthalenovorans</name>
    <dbReference type="NCBI Taxonomy" id="162209"/>
    <lineage>
        <taxon>Bacteria</taxon>
        <taxon>Bacillati</taxon>
        <taxon>Bacillota</taxon>
        <taxon>Bacilli</taxon>
        <taxon>Bacillales</taxon>
        <taxon>Paenibacillaceae</taxon>
        <taxon>Paenibacillus</taxon>
    </lineage>
</organism>
<keyword evidence="3" id="KW-0597">Phosphoprotein</keyword>
<dbReference type="CDD" id="cd17536">
    <property type="entry name" value="REC_YesN-like"/>
    <property type="match status" value="1"/>
</dbReference>
<dbReference type="InterPro" id="IPR018060">
    <property type="entry name" value="HTH_AraC"/>
</dbReference>
<evidence type="ECO:0000256" key="7">
    <source>
        <dbReference type="ARBA" id="ARBA00023163"/>
    </source>
</evidence>
<keyword evidence="7" id="KW-0804">Transcription</keyword>
<evidence type="ECO:0000256" key="5">
    <source>
        <dbReference type="ARBA" id="ARBA00023015"/>
    </source>
</evidence>
<evidence type="ECO:0000256" key="3">
    <source>
        <dbReference type="ARBA" id="ARBA00022553"/>
    </source>
</evidence>
<proteinExistence type="predicted"/>
<evidence type="ECO:0000256" key="4">
    <source>
        <dbReference type="ARBA" id="ARBA00023012"/>
    </source>
</evidence>
<dbReference type="KEGG" id="pnp:IJ22_46970"/>
<dbReference type="SMART" id="SM00448">
    <property type="entry name" value="REC"/>
    <property type="match status" value="1"/>
</dbReference>
<dbReference type="InterPro" id="IPR020449">
    <property type="entry name" value="Tscrpt_reg_AraC-type_HTH"/>
</dbReference>
<keyword evidence="9" id="KW-1185">Reference proteome</keyword>
<reference evidence="9" key="1">
    <citation type="submission" date="2015-12" db="EMBL/GenBank/DDBJ databases">
        <title>Complete genome sequences of two moderately thermophilic Paenibacillus species.</title>
        <authorList>
            <person name="Butler R.III."/>
            <person name="Wang J."/>
            <person name="Stark B.C."/>
            <person name="Pombert J.-F."/>
        </authorList>
    </citation>
    <scope>NUCLEOTIDE SEQUENCE [LARGE SCALE GENOMIC DNA]</scope>
    <source>
        <strain evidence="9">32O-Y</strain>
    </source>
</reference>
<keyword evidence="4" id="KW-0902">Two-component regulatory system</keyword>
<dbReference type="Gene3D" id="3.40.50.2300">
    <property type="match status" value="1"/>
</dbReference>
<evidence type="ECO:0000313" key="8">
    <source>
        <dbReference type="EMBL" id="ALS24959.1"/>
    </source>
</evidence>
<dbReference type="Gene3D" id="1.10.10.60">
    <property type="entry name" value="Homeodomain-like"/>
    <property type="match status" value="2"/>
</dbReference>
<dbReference type="STRING" id="162209.IJ22_46970"/>
<evidence type="ECO:0000256" key="2">
    <source>
        <dbReference type="ARBA" id="ARBA00022490"/>
    </source>
</evidence>
<dbReference type="RefSeq" id="WP_062410435.1">
    <property type="nucleotide sequence ID" value="NZ_BJCS01000014.1"/>
</dbReference>
<dbReference type="AlphaFoldDB" id="A0A0U2N1U1"/>
<dbReference type="Pfam" id="PF12833">
    <property type="entry name" value="HTH_18"/>
    <property type="match status" value="1"/>
</dbReference>
<evidence type="ECO:0000313" key="9">
    <source>
        <dbReference type="Proteomes" id="UP000061660"/>
    </source>
</evidence>
<dbReference type="InterPro" id="IPR009057">
    <property type="entry name" value="Homeodomain-like_sf"/>
</dbReference>
<dbReference type="InterPro" id="IPR011006">
    <property type="entry name" value="CheY-like_superfamily"/>
</dbReference>
<dbReference type="PROSITE" id="PS01124">
    <property type="entry name" value="HTH_ARAC_FAMILY_2"/>
    <property type="match status" value="1"/>
</dbReference>
<dbReference type="GO" id="GO:0005737">
    <property type="term" value="C:cytoplasm"/>
    <property type="evidence" value="ECO:0007669"/>
    <property type="project" value="UniProtKB-SubCell"/>
</dbReference>
<dbReference type="InterPro" id="IPR041522">
    <property type="entry name" value="CdaR_GGDEF"/>
</dbReference>
<reference evidence="8 9" key="2">
    <citation type="journal article" date="2016" name="Genome Announc.">
        <title>Complete Genome Sequences of Two Interactive Moderate Thermophiles, Paenibacillus napthalenovorans 32O-Y and Paenibacillus sp. 32O-W.</title>
        <authorList>
            <person name="Butler R.R.III."/>
            <person name="Wang J."/>
            <person name="Stark B.C."/>
            <person name="Pombert J.F."/>
        </authorList>
    </citation>
    <scope>NUCLEOTIDE SEQUENCE [LARGE SCALE GENOMIC DNA]</scope>
    <source>
        <strain evidence="8 9">32O-Y</strain>
    </source>
</reference>
<gene>
    <name evidence="8" type="ORF">IJ22_46970</name>
</gene>
<protein>
    <submittedName>
        <fullName evidence="8">Two-component system response regulator</fullName>
    </submittedName>
</protein>
<keyword evidence="6" id="KW-0238">DNA-binding</keyword>
<dbReference type="GO" id="GO:0000160">
    <property type="term" value="P:phosphorelay signal transduction system"/>
    <property type="evidence" value="ECO:0007669"/>
    <property type="project" value="UniProtKB-KW"/>
</dbReference>
<keyword evidence="5" id="KW-0805">Transcription regulation</keyword>
<dbReference type="Pfam" id="PF00072">
    <property type="entry name" value="Response_reg"/>
    <property type="match status" value="1"/>
</dbReference>
<sequence length="532" mass="61784">MINVLIADDEILVRIGLKTIIPWEENGFRLVGEASDGNEALAVMERTPCDIVLTDIRMPGCDGLELIERIKEKYPAAKCLILSSHNDFEYVQKALRLGAVDYILKLAMEPEELLAKLIRLKEEIEAQRVSASAATRLEMQAHLYGKEVKEKRMRDLLTKQCTPGEIRATFEEFHIPPFTPPYRIVNLQLDAYEEVLEENNFQSEKLLSYTVANILTEILRKYDEGELVEIEGGRFAVITDYMEADMLLEMQEAVRTFLKLSVSVGYSDSLMSTDELHTGYLQAKTALEHRFYRGMGGIIAFDSLHYASPLETHVPWTQAQWIQLIEKQDEAGVLALLDRWTDSLREGPFRSPDMLREEWVELVHIFGHGLRPLKGDLYAVPPYRNRYPLHAVRQIETLEELYTWFCGWIGGYFQYYKTLATQQWRPEIAAVVRRIREHYNEPLKVSELAKEIGFTENYLSVLFKRETGETIMDFITRIRMDKARELLKNQHYKVYEIAEKVGYTDTNYFSKLFKKVEGIHPLEYRKTVLGRK</sequence>
<dbReference type="InterPro" id="IPR051552">
    <property type="entry name" value="HptR"/>
</dbReference>
<dbReference type="Pfam" id="PF17853">
    <property type="entry name" value="GGDEF_2"/>
    <property type="match status" value="1"/>
</dbReference>
<dbReference type="PRINTS" id="PR00032">
    <property type="entry name" value="HTHARAC"/>
</dbReference>
<dbReference type="GO" id="GO:0043565">
    <property type="term" value="F:sequence-specific DNA binding"/>
    <property type="evidence" value="ECO:0007669"/>
    <property type="project" value="InterPro"/>
</dbReference>
<dbReference type="EMBL" id="CP013652">
    <property type="protein sequence ID" value="ALS24959.1"/>
    <property type="molecule type" value="Genomic_DNA"/>
</dbReference>
<dbReference type="OrthoDB" id="9794370at2"/>
<dbReference type="Proteomes" id="UP000061660">
    <property type="component" value="Chromosome"/>
</dbReference>
<evidence type="ECO:0000256" key="1">
    <source>
        <dbReference type="ARBA" id="ARBA00004496"/>
    </source>
</evidence>
<keyword evidence="2" id="KW-0963">Cytoplasm</keyword>
<dbReference type="PATRIC" id="fig|162209.4.peg.4945"/>
<evidence type="ECO:0000256" key="6">
    <source>
        <dbReference type="ARBA" id="ARBA00023125"/>
    </source>
</evidence>
<dbReference type="PROSITE" id="PS50110">
    <property type="entry name" value="RESPONSE_REGULATORY"/>
    <property type="match status" value="1"/>
</dbReference>
<comment type="subcellular location">
    <subcellularLocation>
        <location evidence="1">Cytoplasm</location>
    </subcellularLocation>
</comment>
<accession>A0A0U2N1U1</accession>
<dbReference type="SMART" id="SM00342">
    <property type="entry name" value="HTH_ARAC"/>
    <property type="match status" value="1"/>
</dbReference>
<dbReference type="PANTHER" id="PTHR42713:SF3">
    <property type="entry name" value="TRANSCRIPTIONAL REGULATORY PROTEIN HPTR"/>
    <property type="match status" value="1"/>
</dbReference>
<name>A0A0U2N1U1_9BACL</name>